<feature type="transmembrane region" description="Helical" evidence="12">
    <location>
        <begin position="243"/>
        <end position="266"/>
    </location>
</feature>
<evidence type="ECO:0000256" key="3">
    <source>
        <dbReference type="ARBA" id="ARBA00022448"/>
    </source>
</evidence>
<evidence type="ECO:0000256" key="11">
    <source>
        <dbReference type="ARBA" id="ARBA00023310"/>
    </source>
</evidence>
<comment type="subcellular location">
    <subcellularLocation>
        <location evidence="12 13">Cell membrane</location>
        <topology evidence="12 13">Multi-pass membrane protein</topology>
    </subcellularLocation>
    <subcellularLocation>
        <location evidence="1">Membrane</location>
        <topology evidence="1">Multi-pass membrane protein</topology>
    </subcellularLocation>
</comment>
<dbReference type="NCBIfam" id="NF004477">
    <property type="entry name" value="PRK05815.1-1"/>
    <property type="match status" value="1"/>
</dbReference>
<dbReference type="GO" id="GO:0045259">
    <property type="term" value="C:proton-transporting ATP synthase complex"/>
    <property type="evidence" value="ECO:0007669"/>
    <property type="project" value="UniProtKB-KW"/>
</dbReference>
<gene>
    <name evidence="12 14" type="primary">atpB</name>
    <name evidence="14" type="ORF">EVA97_04010</name>
</gene>
<keyword evidence="10 12" id="KW-0472">Membrane</keyword>
<comment type="function">
    <text evidence="12 13">Key component of the proton channel; it plays a direct role in the translocation of protons across the membrane.</text>
</comment>
<dbReference type="Gene3D" id="1.20.120.220">
    <property type="entry name" value="ATP synthase, F0 complex, subunit A"/>
    <property type="match status" value="1"/>
</dbReference>
<name>A0A520N2B0_9GAMM</name>
<feature type="transmembrane region" description="Helical" evidence="12">
    <location>
        <begin position="104"/>
        <end position="122"/>
    </location>
</feature>
<evidence type="ECO:0000313" key="14">
    <source>
        <dbReference type="EMBL" id="RZO27618.1"/>
    </source>
</evidence>
<keyword evidence="5 12" id="KW-0138">CF(0)</keyword>
<dbReference type="AlphaFoldDB" id="A0A520N2B0"/>
<dbReference type="PANTHER" id="PTHR42823">
    <property type="entry name" value="ATP SYNTHASE SUBUNIT A, CHLOROPLASTIC"/>
    <property type="match status" value="1"/>
</dbReference>
<evidence type="ECO:0000256" key="9">
    <source>
        <dbReference type="ARBA" id="ARBA00023065"/>
    </source>
</evidence>
<dbReference type="NCBIfam" id="TIGR01131">
    <property type="entry name" value="ATP_synt_6_or_A"/>
    <property type="match status" value="1"/>
</dbReference>
<keyword evidence="3 12" id="KW-0813">Transport</keyword>
<evidence type="ECO:0000256" key="8">
    <source>
        <dbReference type="ARBA" id="ARBA00022989"/>
    </source>
</evidence>
<dbReference type="GO" id="GO:0005886">
    <property type="term" value="C:plasma membrane"/>
    <property type="evidence" value="ECO:0007669"/>
    <property type="project" value="UniProtKB-SubCell"/>
</dbReference>
<dbReference type="PANTHER" id="PTHR42823:SF3">
    <property type="entry name" value="ATP SYNTHASE SUBUNIT A, CHLOROPLASTIC"/>
    <property type="match status" value="1"/>
</dbReference>
<feature type="transmembrane region" description="Helical" evidence="12">
    <location>
        <begin position="40"/>
        <end position="61"/>
    </location>
</feature>
<feature type="transmembrane region" description="Helical" evidence="12">
    <location>
        <begin position="173"/>
        <end position="190"/>
    </location>
</feature>
<dbReference type="Pfam" id="PF00119">
    <property type="entry name" value="ATP-synt_A"/>
    <property type="match status" value="1"/>
</dbReference>
<evidence type="ECO:0000256" key="10">
    <source>
        <dbReference type="ARBA" id="ARBA00023136"/>
    </source>
</evidence>
<evidence type="ECO:0000256" key="2">
    <source>
        <dbReference type="ARBA" id="ARBA00006810"/>
    </source>
</evidence>
<proteinExistence type="inferred from homology"/>
<evidence type="ECO:0000256" key="1">
    <source>
        <dbReference type="ARBA" id="ARBA00004141"/>
    </source>
</evidence>
<evidence type="ECO:0000256" key="13">
    <source>
        <dbReference type="RuleBase" id="RU000483"/>
    </source>
</evidence>
<dbReference type="EMBL" id="SHBJ01000035">
    <property type="protein sequence ID" value="RZO27618.1"/>
    <property type="molecule type" value="Genomic_DNA"/>
</dbReference>
<dbReference type="PROSITE" id="PS00449">
    <property type="entry name" value="ATPASE_A"/>
    <property type="match status" value="1"/>
</dbReference>
<evidence type="ECO:0000256" key="4">
    <source>
        <dbReference type="ARBA" id="ARBA00022475"/>
    </source>
</evidence>
<keyword evidence="11 12" id="KW-0066">ATP synthesis</keyword>
<dbReference type="InterPro" id="IPR035908">
    <property type="entry name" value="F0_ATP_A_sf"/>
</dbReference>
<comment type="caution">
    <text evidence="14">The sequence shown here is derived from an EMBL/GenBank/DDBJ whole genome shotgun (WGS) entry which is preliminary data.</text>
</comment>
<evidence type="ECO:0000256" key="7">
    <source>
        <dbReference type="ARBA" id="ARBA00022781"/>
    </source>
</evidence>
<dbReference type="InterPro" id="IPR000568">
    <property type="entry name" value="ATP_synth_F0_asu"/>
</dbReference>
<evidence type="ECO:0000256" key="6">
    <source>
        <dbReference type="ARBA" id="ARBA00022692"/>
    </source>
</evidence>
<protein>
    <recommendedName>
        <fullName evidence="12 13">ATP synthase subunit a</fullName>
    </recommendedName>
    <alternativeName>
        <fullName evidence="12">ATP synthase F0 sector subunit a</fullName>
    </alternativeName>
    <alternativeName>
        <fullName evidence="12">F-ATPase subunit 6</fullName>
    </alternativeName>
</protein>
<keyword evidence="7 12" id="KW-0375">Hydrogen ion transport</keyword>
<keyword evidence="4 12" id="KW-1003">Cell membrane</keyword>
<reference evidence="14 15" key="1">
    <citation type="submission" date="2019-02" db="EMBL/GenBank/DDBJ databases">
        <title>Prokaryotic population dynamics and viral predation in marine succession experiment using metagenomics: the confinement effect.</title>
        <authorList>
            <person name="Haro-Moreno J.M."/>
            <person name="Rodriguez-Valera F."/>
            <person name="Lopez-Perez M."/>
        </authorList>
    </citation>
    <scope>NUCLEOTIDE SEQUENCE [LARGE SCALE GENOMIC DNA]</scope>
    <source>
        <strain evidence="14">MED-G164</strain>
    </source>
</reference>
<dbReference type="InterPro" id="IPR045082">
    <property type="entry name" value="ATP_syn_F0_a_bact/chloroplast"/>
</dbReference>
<dbReference type="GO" id="GO:0046933">
    <property type="term" value="F:proton-transporting ATP synthase activity, rotational mechanism"/>
    <property type="evidence" value="ECO:0007669"/>
    <property type="project" value="UniProtKB-UniRule"/>
</dbReference>
<evidence type="ECO:0000313" key="15">
    <source>
        <dbReference type="Proteomes" id="UP000315283"/>
    </source>
</evidence>
<dbReference type="FunFam" id="1.20.120.220:FF:000002">
    <property type="entry name" value="ATP synthase subunit a"/>
    <property type="match status" value="1"/>
</dbReference>
<evidence type="ECO:0000256" key="12">
    <source>
        <dbReference type="HAMAP-Rule" id="MF_01393"/>
    </source>
</evidence>
<accession>A0A520N2B0</accession>
<organism evidence="14 15">
    <name type="scientific">SAR86 cluster bacterium</name>
    <dbReference type="NCBI Taxonomy" id="2030880"/>
    <lineage>
        <taxon>Bacteria</taxon>
        <taxon>Pseudomonadati</taxon>
        <taxon>Pseudomonadota</taxon>
        <taxon>Gammaproteobacteria</taxon>
        <taxon>SAR86 cluster</taxon>
    </lineage>
</organism>
<dbReference type="CDD" id="cd00310">
    <property type="entry name" value="ATP-synt_Fo_a_6"/>
    <property type="match status" value="1"/>
</dbReference>
<dbReference type="HAMAP" id="MF_01393">
    <property type="entry name" value="ATP_synth_a_bact"/>
    <property type="match status" value="1"/>
</dbReference>
<evidence type="ECO:0000256" key="5">
    <source>
        <dbReference type="ARBA" id="ARBA00022547"/>
    </source>
</evidence>
<sequence>MASELTTESYISHHLTNLTCGKTPSGWTCDPYKVEQMGFWAFHVDSLIWSVLLGGIFIAVFKMAMPKNLDPGATPKGTQNFVEMCIEFVEDNVQSLFGSAKNPLIAPLALTVFVWILLMNLMDLVPVDFLPVLAGHIAYALFGYNEATGGGVGWIKGPESLYFKVVPTTDPNITLGMAFAVFILTIYYSITVKGLKAFIAELTLHPFGKWLMPVNFVLEMVNFIAKPISLGLRLFGNLYAGEMIFILIALMLFFSSIPIGIMGFGLHLVWALFHILIVALQAFIFMALTIAYLAMAHETEEH</sequence>
<dbReference type="SUPFAM" id="SSF81336">
    <property type="entry name" value="F1F0 ATP synthase subunit A"/>
    <property type="match status" value="1"/>
</dbReference>
<keyword evidence="8 12" id="KW-1133">Transmembrane helix</keyword>
<keyword evidence="6 12" id="KW-0812">Transmembrane</keyword>
<keyword evidence="9 12" id="KW-0406">Ion transport</keyword>
<feature type="transmembrane region" description="Helical" evidence="12">
    <location>
        <begin position="272"/>
        <end position="295"/>
    </location>
</feature>
<dbReference type="GO" id="GO:0042777">
    <property type="term" value="P:proton motive force-driven plasma membrane ATP synthesis"/>
    <property type="evidence" value="ECO:0007669"/>
    <property type="project" value="TreeGrafter"/>
</dbReference>
<dbReference type="InterPro" id="IPR023011">
    <property type="entry name" value="ATP_synth_F0_asu_AS"/>
</dbReference>
<dbReference type="Proteomes" id="UP000315283">
    <property type="component" value="Unassembled WGS sequence"/>
</dbReference>
<comment type="similarity">
    <text evidence="2 12 13">Belongs to the ATPase A chain family.</text>
</comment>